<accession>A0A8J3QQC5</accession>
<dbReference type="GO" id="GO:0032259">
    <property type="term" value="P:methylation"/>
    <property type="evidence" value="ECO:0007669"/>
    <property type="project" value="UniProtKB-KW"/>
</dbReference>
<evidence type="ECO:0000313" key="3">
    <source>
        <dbReference type="Proteomes" id="UP000642748"/>
    </source>
</evidence>
<dbReference type="Gene3D" id="3.40.50.150">
    <property type="entry name" value="Vaccinia Virus protein VP39"/>
    <property type="match status" value="1"/>
</dbReference>
<dbReference type="GO" id="GO:0008168">
    <property type="term" value="F:methyltransferase activity"/>
    <property type="evidence" value="ECO:0007669"/>
    <property type="project" value="UniProtKB-KW"/>
</dbReference>
<dbReference type="CDD" id="cd02440">
    <property type="entry name" value="AdoMet_MTases"/>
    <property type="match status" value="1"/>
</dbReference>
<feature type="domain" description="Methyltransferase" evidence="1">
    <location>
        <begin position="62"/>
        <end position="148"/>
    </location>
</feature>
<sequence>MTAALSCYGRALRQAAAGRSTVLQLLDPVHRWPPRRLNPRDWCGDLRSGDSGMLDRCVGSTLDVGCGPGRLTAALAAAGRPALGVDVSAEAIRQARRRGAPAHRADVFAAIPDEGSWQHILLADGNIGIGGDPRRLLARCLELLGPDGDILVELDPPGSGTWSGPMLLRHDERTSQPFLWAVVAADDLPALAEQAGLSALEFWGEAQRWFARLART</sequence>
<dbReference type="AlphaFoldDB" id="A0A8J3QQC5"/>
<dbReference type="RefSeq" id="WP_203918643.1">
    <property type="nucleotide sequence ID" value="NZ_BONZ01000030.1"/>
</dbReference>
<evidence type="ECO:0000313" key="2">
    <source>
        <dbReference type="EMBL" id="GIH15003.1"/>
    </source>
</evidence>
<keyword evidence="2" id="KW-0808">Transferase</keyword>
<reference evidence="2" key="1">
    <citation type="submission" date="2021-01" db="EMBL/GenBank/DDBJ databases">
        <title>Whole genome shotgun sequence of Rugosimonospora africana NBRC 104875.</title>
        <authorList>
            <person name="Komaki H."/>
            <person name="Tamura T."/>
        </authorList>
    </citation>
    <scope>NUCLEOTIDE SEQUENCE</scope>
    <source>
        <strain evidence="2">NBRC 104875</strain>
    </source>
</reference>
<dbReference type="InterPro" id="IPR029063">
    <property type="entry name" value="SAM-dependent_MTases_sf"/>
</dbReference>
<keyword evidence="2" id="KW-0489">Methyltransferase</keyword>
<dbReference type="Proteomes" id="UP000642748">
    <property type="component" value="Unassembled WGS sequence"/>
</dbReference>
<organism evidence="2 3">
    <name type="scientific">Rugosimonospora africana</name>
    <dbReference type="NCBI Taxonomy" id="556532"/>
    <lineage>
        <taxon>Bacteria</taxon>
        <taxon>Bacillati</taxon>
        <taxon>Actinomycetota</taxon>
        <taxon>Actinomycetes</taxon>
        <taxon>Micromonosporales</taxon>
        <taxon>Micromonosporaceae</taxon>
        <taxon>Rugosimonospora</taxon>
    </lineage>
</organism>
<dbReference type="InterPro" id="IPR041698">
    <property type="entry name" value="Methyltransf_25"/>
</dbReference>
<dbReference type="SUPFAM" id="SSF53335">
    <property type="entry name" value="S-adenosyl-L-methionine-dependent methyltransferases"/>
    <property type="match status" value="1"/>
</dbReference>
<gene>
    <name evidence="2" type="ORF">Raf01_31750</name>
</gene>
<keyword evidence="3" id="KW-1185">Reference proteome</keyword>
<proteinExistence type="predicted"/>
<dbReference type="EMBL" id="BONZ01000030">
    <property type="protein sequence ID" value="GIH15003.1"/>
    <property type="molecule type" value="Genomic_DNA"/>
</dbReference>
<dbReference type="Pfam" id="PF13649">
    <property type="entry name" value="Methyltransf_25"/>
    <property type="match status" value="1"/>
</dbReference>
<name>A0A8J3QQC5_9ACTN</name>
<evidence type="ECO:0000259" key="1">
    <source>
        <dbReference type="Pfam" id="PF13649"/>
    </source>
</evidence>
<comment type="caution">
    <text evidence="2">The sequence shown here is derived from an EMBL/GenBank/DDBJ whole genome shotgun (WGS) entry which is preliminary data.</text>
</comment>
<protein>
    <submittedName>
        <fullName evidence="2">Methyltransferase type 12</fullName>
    </submittedName>
</protein>